<reference evidence="6" key="1">
    <citation type="journal article" date="2019" name="Int. J. Syst. Evol. Microbiol.">
        <title>The Global Catalogue of Microorganisms (GCM) 10K type strain sequencing project: providing services to taxonomists for standard genome sequencing and annotation.</title>
        <authorList>
            <consortium name="The Broad Institute Genomics Platform"/>
            <consortium name="The Broad Institute Genome Sequencing Center for Infectious Disease"/>
            <person name="Wu L."/>
            <person name="Ma J."/>
        </authorList>
    </citation>
    <scope>NUCLEOTIDE SEQUENCE [LARGE SCALE GENOMIC DNA]</scope>
    <source>
        <strain evidence="6">JCM 13378</strain>
    </source>
</reference>
<comment type="caution">
    <text evidence="5">The sequence shown here is derived from an EMBL/GenBank/DDBJ whole genome shotgun (WGS) entry which is preliminary data.</text>
</comment>
<evidence type="ECO:0000256" key="4">
    <source>
        <dbReference type="HAMAP-Rule" id="MF_01632"/>
    </source>
</evidence>
<feature type="binding site" evidence="4">
    <location>
        <position position="126"/>
    </location>
    <ligand>
        <name>substrate</name>
    </ligand>
</feature>
<comment type="catalytic activity">
    <reaction evidence="4">
        <text>chorismate = 4-hydroxybenzoate + pyruvate</text>
        <dbReference type="Rhea" id="RHEA:16505"/>
        <dbReference type="ChEBI" id="CHEBI:15361"/>
        <dbReference type="ChEBI" id="CHEBI:17879"/>
        <dbReference type="ChEBI" id="CHEBI:29748"/>
        <dbReference type="EC" id="4.1.3.40"/>
    </reaction>
</comment>
<dbReference type="SUPFAM" id="SSF64288">
    <property type="entry name" value="Chorismate lyase-like"/>
    <property type="match status" value="1"/>
</dbReference>
<feature type="binding site" evidence="4">
    <location>
        <position position="88"/>
    </location>
    <ligand>
        <name>substrate</name>
    </ligand>
</feature>
<evidence type="ECO:0000256" key="2">
    <source>
        <dbReference type="ARBA" id="ARBA00022688"/>
    </source>
</evidence>
<feature type="binding site" evidence="4">
    <location>
        <position position="182"/>
    </location>
    <ligand>
        <name>substrate</name>
    </ligand>
</feature>
<sequence>MTTISSESQTTLNLSLDFPFSPAVTWHSPEFIGIPDFHLKNWLLDTSSLTERLQSHCRHFRVQLLGQQLLPLLDNEKAPMQNQPCQVREVLLWGEEHPWVFARSLLPESLVQEGMRELAALGEQSLGKVLFNNSDCLREPFELTRLGTEHELMTRLGLRCSHDLWGRRSRFSYKHWHMMVAEIFLPGCPAYKQFGATYV</sequence>
<dbReference type="RefSeq" id="WP_146027231.1">
    <property type="nucleotide sequence ID" value="NZ_PEBU01000016.1"/>
</dbReference>
<gene>
    <name evidence="4" type="primary">ubiC</name>
    <name evidence="5" type="ORF">GCM10009092_04800</name>
</gene>
<comment type="caution">
    <text evidence="4">Lacks conserved residue(s) required for the propagation of feature annotation.</text>
</comment>
<dbReference type="Gene3D" id="3.40.1410.10">
    <property type="entry name" value="Chorismate lyase-like"/>
    <property type="match status" value="1"/>
</dbReference>
<dbReference type="InterPro" id="IPR028978">
    <property type="entry name" value="Chorismate_lyase_/UTRA_dom_sf"/>
</dbReference>
<name>A0ABP3GE29_9ALTE</name>
<proteinExistence type="inferred from homology"/>
<dbReference type="EMBL" id="BAAAEI010000003">
    <property type="protein sequence ID" value="GAA0343231.1"/>
    <property type="molecule type" value="Genomic_DNA"/>
</dbReference>
<comment type="subcellular location">
    <subcellularLocation>
        <location evidence="4">Cytoplasm</location>
    </subcellularLocation>
</comment>
<keyword evidence="1 4" id="KW-0963">Cytoplasm</keyword>
<dbReference type="Pfam" id="PF04345">
    <property type="entry name" value="Chor_lyase"/>
    <property type="match status" value="1"/>
</dbReference>
<dbReference type="InterPro" id="IPR007440">
    <property type="entry name" value="Chorismate--pyruvate_lyase"/>
</dbReference>
<comment type="similarity">
    <text evidence="4">Belongs to the UbiC family.</text>
</comment>
<accession>A0ABP3GE29</accession>
<comment type="function">
    <text evidence="4">Removes the pyruvyl group from chorismate, with concomitant aromatization of the ring, to provide 4-hydroxybenzoate (4HB) for the ubiquinone pathway.</text>
</comment>
<keyword evidence="6" id="KW-1185">Reference proteome</keyword>
<dbReference type="PANTHER" id="PTHR38683">
    <property type="entry name" value="CHORISMATE PYRUVATE-LYASE"/>
    <property type="match status" value="1"/>
</dbReference>
<evidence type="ECO:0000256" key="1">
    <source>
        <dbReference type="ARBA" id="ARBA00022490"/>
    </source>
</evidence>
<keyword evidence="2 4" id="KW-0831">Ubiquinone biosynthesis</keyword>
<organism evidence="5 6">
    <name type="scientific">Bowmanella denitrificans</name>
    <dbReference type="NCBI Taxonomy" id="366582"/>
    <lineage>
        <taxon>Bacteria</taxon>
        <taxon>Pseudomonadati</taxon>
        <taxon>Pseudomonadota</taxon>
        <taxon>Gammaproteobacteria</taxon>
        <taxon>Alteromonadales</taxon>
        <taxon>Alteromonadaceae</taxon>
        <taxon>Bowmanella</taxon>
    </lineage>
</organism>
<dbReference type="Proteomes" id="UP001501757">
    <property type="component" value="Unassembled WGS sequence"/>
</dbReference>
<dbReference type="PANTHER" id="PTHR38683:SF1">
    <property type="entry name" value="CHORISMATE PYRUVATE-LYASE"/>
    <property type="match status" value="1"/>
</dbReference>
<evidence type="ECO:0000313" key="6">
    <source>
        <dbReference type="Proteomes" id="UP001501757"/>
    </source>
</evidence>
<comment type="pathway">
    <text evidence="4">Cofactor biosynthesis; ubiquinone biosynthesis.</text>
</comment>
<dbReference type="GO" id="GO:0016829">
    <property type="term" value="F:lyase activity"/>
    <property type="evidence" value="ECO:0007669"/>
    <property type="project" value="UniProtKB-KW"/>
</dbReference>
<evidence type="ECO:0000313" key="5">
    <source>
        <dbReference type="EMBL" id="GAA0343231.1"/>
    </source>
</evidence>
<dbReference type="HAMAP" id="MF_01632">
    <property type="entry name" value="UbiC"/>
    <property type="match status" value="1"/>
</dbReference>
<protein>
    <recommendedName>
        <fullName evidence="4">Probable chorismate pyruvate-lyase</fullName>
        <shortName evidence="4">CL</shortName>
        <shortName evidence="4">CPL</shortName>
        <ecNumber evidence="4">4.1.3.40</ecNumber>
    </recommendedName>
</protein>
<keyword evidence="4" id="KW-0670">Pyruvate</keyword>
<evidence type="ECO:0000256" key="3">
    <source>
        <dbReference type="ARBA" id="ARBA00023239"/>
    </source>
</evidence>
<dbReference type="EC" id="4.1.3.40" evidence="4"/>
<keyword evidence="3 4" id="KW-0456">Lyase</keyword>